<dbReference type="EMBL" id="JAGFBS010000032">
    <property type="protein sequence ID" value="KAG6371737.1"/>
    <property type="molecule type" value="Genomic_DNA"/>
</dbReference>
<dbReference type="GO" id="GO:0000981">
    <property type="term" value="F:DNA-binding transcription factor activity, RNA polymerase II-specific"/>
    <property type="evidence" value="ECO:0007669"/>
    <property type="project" value="InterPro"/>
</dbReference>
<proteinExistence type="predicted"/>
<keyword evidence="2" id="KW-1185">Reference proteome</keyword>
<dbReference type="Proteomes" id="UP000683000">
    <property type="component" value="Unassembled WGS sequence"/>
</dbReference>
<evidence type="ECO:0008006" key="3">
    <source>
        <dbReference type="Google" id="ProtNLM"/>
    </source>
</evidence>
<name>A0A8I2YHA6_9AGAM</name>
<dbReference type="GO" id="GO:0008270">
    <property type="term" value="F:zinc ion binding"/>
    <property type="evidence" value="ECO:0007669"/>
    <property type="project" value="InterPro"/>
</dbReference>
<gene>
    <name evidence="1" type="ORF">JVT61DRAFT_9087</name>
</gene>
<dbReference type="SUPFAM" id="SSF57701">
    <property type="entry name" value="Zn2/Cys6 DNA-binding domain"/>
    <property type="match status" value="1"/>
</dbReference>
<evidence type="ECO:0000313" key="1">
    <source>
        <dbReference type="EMBL" id="KAG6371737.1"/>
    </source>
</evidence>
<sequence length="144" mass="15770">MNPPLSNLRVLFASQLSLSPTLEHPPTHHLGQGQSLEDNTLPQQHPLLFPVDTCSRHQLEHSPSPRPTQSRFRKPALACLSCRERKTACNPPQPGSETCSANILSDVDRGCGSSSHWPPLLESKTIWSSLFGNAPPTRGAYAML</sequence>
<dbReference type="OrthoDB" id="39175at2759"/>
<evidence type="ECO:0000313" key="2">
    <source>
        <dbReference type="Proteomes" id="UP000683000"/>
    </source>
</evidence>
<protein>
    <recommendedName>
        <fullName evidence="3">Zn(2)-C6 fungal-type domain-containing protein</fullName>
    </recommendedName>
</protein>
<reference evidence="1" key="1">
    <citation type="submission" date="2021-03" db="EMBL/GenBank/DDBJ databases">
        <title>Evolutionary innovations through gain and loss of genes in the ectomycorrhizal Boletales.</title>
        <authorList>
            <person name="Wu G."/>
            <person name="Miyauchi S."/>
            <person name="Morin E."/>
            <person name="Yang Z.-L."/>
            <person name="Xu J."/>
            <person name="Martin F.M."/>
        </authorList>
    </citation>
    <scope>NUCLEOTIDE SEQUENCE</scope>
    <source>
        <strain evidence="1">BR01</strain>
    </source>
</reference>
<accession>A0A8I2YHA6</accession>
<dbReference type="AlphaFoldDB" id="A0A8I2YHA6"/>
<organism evidence="1 2">
    <name type="scientific">Boletus reticuloceps</name>
    <dbReference type="NCBI Taxonomy" id="495285"/>
    <lineage>
        <taxon>Eukaryota</taxon>
        <taxon>Fungi</taxon>
        <taxon>Dikarya</taxon>
        <taxon>Basidiomycota</taxon>
        <taxon>Agaricomycotina</taxon>
        <taxon>Agaricomycetes</taxon>
        <taxon>Agaricomycetidae</taxon>
        <taxon>Boletales</taxon>
        <taxon>Boletineae</taxon>
        <taxon>Boletaceae</taxon>
        <taxon>Boletoideae</taxon>
        <taxon>Boletus</taxon>
    </lineage>
</organism>
<comment type="caution">
    <text evidence="1">The sequence shown here is derived from an EMBL/GenBank/DDBJ whole genome shotgun (WGS) entry which is preliminary data.</text>
</comment>
<dbReference type="InterPro" id="IPR036864">
    <property type="entry name" value="Zn2-C6_fun-type_DNA-bd_sf"/>
</dbReference>